<evidence type="ECO:0000256" key="9">
    <source>
        <dbReference type="ARBA" id="ARBA00023167"/>
    </source>
</evidence>
<comment type="subunit">
    <text evidence="11">Homodimer.</text>
</comment>
<dbReference type="EC" id="1.5.1.5" evidence="11"/>
<protein>
    <recommendedName>
        <fullName evidence="11">Bifunctional protein FolD</fullName>
    </recommendedName>
    <domain>
        <recommendedName>
            <fullName evidence="11">Methylenetetrahydrofolate dehydrogenase</fullName>
            <ecNumber evidence="11">1.5.1.5</ecNumber>
        </recommendedName>
    </domain>
    <domain>
        <recommendedName>
            <fullName evidence="11">Methenyltetrahydrofolate cyclohydrolase</fullName>
            <ecNumber evidence="11">3.5.4.9</ecNumber>
        </recommendedName>
    </domain>
</protein>
<comment type="function">
    <text evidence="11">Catalyzes the oxidation of 5,10-methylenetetrahydrofolate to 5,10-methenyltetrahydrofolate and then the hydrolysis of 5,10-methenyltetrahydrofolate to 10-formyltetrahydrofolate.</text>
</comment>
<dbReference type="Pfam" id="PF02882">
    <property type="entry name" value="THF_DHG_CYH_C"/>
    <property type="match status" value="1"/>
</dbReference>
<dbReference type="SUPFAM" id="SSF53223">
    <property type="entry name" value="Aminoacid dehydrogenase-like, N-terminal domain"/>
    <property type="match status" value="1"/>
</dbReference>
<comment type="caution">
    <text evidence="11">Lacks conserved residue(s) required for the propagation of feature annotation.</text>
</comment>
<keyword evidence="15" id="KW-1185">Reference proteome</keyword>
<evidence type="ECO:0000256" key="6">
    <source>
        <dbReference type="ARBA" id="ARBA00022857"/>
    </source>
</evidence>
<dbReference type="HAMAP" id="MF_01576">
    <property type="entry name" value="THF_DHG_CYH"/>
    <property type="match status" value="1"/>
</dbReference>
<evidence type="ECO:0000313" key="14">
    <source>
        <dbReference type="EMBL" id="MFD0896223.1"/>
    </source>
</evidence>
<evidence type="ECO:0000256" key="7">
    <source>
        <dbReference type="ARBA" id="ARBA00023002"/>
    </source>
</evidence>
<comment type="similarity">
    <text evidence="11">Belongs to the tetrahydrofolate dehydrogenase/cyclohydrolase family.</text>
</comment>
<evidence type="ECO:0000256" key="10">
    <source>
        <dbReference type="ARBA" id="ARBA00023268"/>
    </source>
</evidence>
<feature type="binding site" evidence="11">
    <location>
        <begin position="163"/>
        <end position="165"/>
    </location>
    <ligand>
        <name>NADP(+)</name>
        <dbReference type="ChEBI" id="CHEBI:58349"/>
    </ligand>
</feature>
<dbReference type="InterPro" id="IPR020630">
    <property type="entry name" value="THF_DH/CycHdrlase_cat_dom"/>
</dbReference>
<comment type="catalytic activity">
    <reaction evidence="11">
        <text>(6R)-5,10-methenyltetrahydrofolate + H2O = (6R)-10-formyltetrahydrofolate + H(+)</text>
        <dbReference type="Rhea" id="RHEA:23700"/>
        <dbReference type="ChEBI" id="CHEBI:15377"/>
        <dbReference type="ChEBI" id="CHEBI:15378"/>
        <dbReference type="ChEBI" id="CHEBI:57455"/>
        <dbReference type="ChEBI" id="CHEBI:195366"/>
        <dbReference type="EC" id="3.5.4.9"/>
    </reaction>
</comment>
<dbReference type="Pfam" id="PF00763">
    <property type="entry name" value="THF_DHG_CYH"/>
    <property type="match status" value="1"/>
</dbReference>
<keyword evidence="6 11" id="KW-0521">NADP</keyword>
<dbReference type="EC" id="3.5.4.9" evidence="11"/>
<evidence type="ECO:0000256" key="1">
    <source>
        <dbReference type="ARBA" id="ARBA00004777"/>
    </source>
</evidence>
<dbReference type="CDD" id="cd01080">
    <property type="entry name" value="NAD_bind_m-THF_DH_Cyclohyd"/>
    <property type="match status" value="1"/>
</dbReference>
<evidence type="ECO:0000256" key="8">
    <source>
        <dbReference type="ARBA" id="ARBA00023102"/>
    </source>
</evidence>
<evidence type="ECO:0000259" key="12">
    <source>
        <dbReference type="Pfam" id="PF00763"/>
    </source>
</evidence>
<comment type="pathway">
    <text evidence="1 11">One-carbon metabolism; tetrahydrofolate interconversion.</text>
</comment>
<keyword evidence="9 11" id="KW-0486">Methionine biosynthesis</keyword>
<dbReference type="InterPro" id="IPR036291">
    <property type="entry name" value="NAD(P)-bd_dom_sf"/>
</dbReference>
<comment type="catalytic activity">
    <reaction evidence="11">
        <text>(6R)-5,10-methylene-5,6,7,8-tetrahydrofolate + NADP(+) = (6R)-5,10-methenyltetrahydrofolate + NADPH</text>
        <dbReference type="Rhea" id="RHEA:22812"/>
        <dbReference type="ChEBI" id="CHEBI:15636"/>
        <dbReference type="ChEBI" id="CHEBI:57455"/>
        <dbReference type="ChEBI" id="CHEBI:57783"/>
        <dbReference type="ChEBI" id="CHEBI:58349"/>
        <dbReference type="EC" id="1.5.1.5"/>
    </reaction>
</comment>
<keyword evidence="10 11" id="KW-0511">Multifunctional enzyme</keyword>
<keyword evidence="8 11" id="KW-0368">Histidine biosynthesis</keyword>
<evidence type="ECO:0000259" key="13">
    <source>
        <dbReference type="Pfam" id="PF02882"/>
    </source>
</evidence>
<keyword evidence="5 11" id="KW-0378">Hydrolase</keyword>
<keyword evidence="3 11" id="KW-0028">Amino-acid biosynthesis</keyword>
<dbReference type="PRINTS" id="PR00085">
    <property type="entry name" value="THFDHDRGNASE"/>
</dbReference>
<keyword evidence="4 11" id="KW-0658">Purine biosynthesis</keyword>
<dbReference type="InterPro" id="IPR020631">
    <property type="entry name" value="THF_DH/CycHdrlase_NAD-bd_dom"/>
</dbReference>
<dbReference type="PANTHER" id="PTHR48099:SF5">
    <property type="entry name" value="C-1-TETRAHYDROFOLATE SYNTHASE, CYTOPLASMIC"/>
    <property type="match status" value="1"/>
</dbReference>
<feature type="domain" description="Tetrahydrofolate dehydrogenase/cyclohydrolase catalytic" evidence="12">
    <location>
        <begin position="4"/>
        <end position="118"/>
    </location>
</feature>
<keyword evidence="7 11" id="KW-0560">Oxidoreductase</keyword>
<dbReference type="RefSeq" id="WP_137636667.1">
    <property type="nucleotide sequence ID" value="NZ_BJDN01000002.1"/>
</dbReference>
<organism evidence="14 15">
    <name type="scientific">Loigolactobacillus binensis</name>
    <dbReference type="NCBI Taxonomy" id="2559922"/>
    <lineage>
        <taxon>Bacteria</taxon>
        <taxon>Bacillati</taxon>
        <taxon>Bacillota</taxon>
        <taxon>Bacilli</taxon>
        <taxon>Lactobacillales</taxon>
        <taxon>Lactobacillaceae</taxon>
        <taxon>Loigolactobacillus</taxon>
    </lineage>
</organism>
<dbReference type="InterPro" id="IPR000672">
    <property type="entry name" value="THF_DH/CycHdrlase"/>
</dbReference>
<reference evidence="15" key="1">
    <citation type="journal article" date="2019" name="Int. J. Syst. Evol. Microbiol.">
        <title>The Global Catalogue of Microorganisms (GCM) 10K type strain sequencing project: providing services to taxonomists for standard genome sequencing and annotation.</title>
        <authorList>
            <consortium name="The Broad Institute Genomics Platform"/>
            <consortium name="The Broad Institute Genome Sequencing Center for Infectious Disease"/>
            <person name="Wu L."/>
            <person name="Ma J."/>
        </authorList>
    </citation>
    <scope>NUCLEOTIDE SEQUENCE [LARGE SCALE GENOMIC DNA]</scope>
    <source>
        <strain evidence="15">CCM 8925</strain>
    </source>
</reference>
<dbReference type="Gene3D" id="3.40.50.720">
    <property type="entry name" value="NAD(P)-binding Rossmann-like Domain"/>
    <property type="match status" value="1"/>
</dbReference>
<dbReference type="SUPFAM" id="SSF51735">
    <property type="entry name" value="NAD(P)-binding Rossmann-fold domains"/>
    <property type="match status" value="1"/>
</dbReference>
<dbReference type="Proteomes" id="UP001597104">
    <property type="component" value="Unassembled WGS sequence"/>
</dbReference>
<evidence type="ECO:0000256" key="3">
    <source>
        <dbReference type="ARBA" id="ARBA00022605"/>
    </source>
</evidence>
<comment type="caution">
    <text evidence="14">The sequence shown here is derived from an EMBL/GenBank/DDBJ whole genome shotgun (WGS) entry which is preliminary data.</text>
</comment>
<evidence type="ECO:0000256" key="2">
    <source>
        <dbReference type="ARBA" id="ARBA00022563"/>
    </source>
</evidence>
<dbReference type="PANTHER" id="PTHR48099">
    <property type="entry name" value="C-1-TETRAHYDROFOLATE SYNTHASE, CYTOPLASMIC-RELATED"/>
    <property type="match status" value="1"/>
</dbReference>
<dbReference type="EMBL" id="JBHTIO010000001">
    <property type="protein sequence ID" value="MFD0896223.1"/>
    <property type="molecule type" value="Genomic_DNA"/>
</dbReference>
<evidence type="ECO:0000256" key="5">
    <source>
        <dbReference type="ARBA" id="ARBA00022801"/>
    </source>
</evidence>
<name>A0ABW3E7J1_9LACO</name>
<gene>
    <name evidence="11" type="primary">folD</name>
    <name evidence="14" type="ORF">ACFQZ7_00505</name>
</gene>
<accession>A0ABW3E7J1</accession>
<feature type="domain" description="Tetrahydrofolate dehydrogenase/cyclohydrolase NAD(P)-binding" evidence="13">
    <location>
        <begin position="137"/>
        <end position="279"/>
    </location>
</feature>
<dbReference type="Gene3D" id="3.40.50.10860">
    <property type="entry name" value="Leucine Dehydrogenase, chain A, domain 1"/>
    <property type="match status" value="1"/>
</dbReference>
<evidence type="ECO:0000256" key="11">
    <source>
        <dbReference type="HAMAP-Rule" id="MF_01576"/>
    </source>
</evidence>
<evidence type="ECO:0000313" key="15">
    <source>
        <dbReference type="Proteomes" id="UP001597104"/>
    </source>
</evidence>
<dbReference type="InterPro" id="IPR046346">
    <property type="entry name" value="Aminoacid_DH-like_N_sf"/>
</dbReference>
<sequence length="283" mass="29762">MKKLDGKVAAQALSLELQQQIADLKANGVTPTLAAILVGDDPASQVYLQSKQRRAAKFGLQLMTTTLPATTTTADLIAVITALNQDPQVNAIMVEMPLPQQIDRQQVILALDPTKDVDGVHPLNLGHLFAGAPHAIPNTPYGILKLLDHYQIKVAGKHVVMIGRSVVVGRPLAALLLNRDATVSIAHSHTEDLTGLARQADILIVAVGQAHFIDASAVKPGATVIDVGMNRLADGRLVGDVDYASVVTTAGAVTPVPGGVGPMTSLMSLYQTVQLARSQTNHG</sequence>
<evidence type="ECO:0000256" key="4">
    <source>
        <dbReference type="ARBA" id="ARBA00022755"/>
    </source>
</evidence>
<keyword evidence="2 11" id="KW-0554">One-carbon metabolism</keyword>
<proteinExistence type="inferred from homology"/>